<evidence type="ECO:0000256" key="1">
    <source>
        <dbReference type="SAM" id="MobiDB-lite"/>
    </source>
</evidence>
<comment type="caution">
    <text evidence="2">The sequence shown here is derived from an EMBL/GenBank/DDBJ whole genome shotgun (WGS) entry which is preliminary data.</text>
</comment>
<reference evidence="2 3" key="1">
    <citation type="submission" date="2021-06" db="EMBL/GenBank/DDBJ databases">
        <title>Caerostris darwini draft genome.</title>
        <authorList>
            <person name="Kono N."/>
            <person name="Arakawa K."/>
        </authorList>
    </citation>
    <scope>NUCLEOTIDE SEQUENCE [LARGE SCALE GENOMIC DNA]</scope>
</reference>
<dbReference type="Proteomes" id="UP001054837">
    <property type="component" value="Unassembled WGS sequence"/>
</dbReference>
<accession>A0AAV4TCR9</accession>
<sequence>MSVVERPWCFYGVFIAHGVRIHVFEKWHFKKGRIDHQNCGTENRNRRRSSITERVSLTVDSCLEHFKLVFTSSFFPVNPGKGHNKDREKGHKMERKREKIAWERSGD</sequence>
<evidence type="ECO:0000313" key="2">
    <source>
        <dbReference type="EMBL" id="GIY44368.1"/>
    </source>
</evidence>
<dbReference type="EMBL" id="BPLQ01009506">
    <property type="protein sequence ID" value="GIY44368.1"/>
    <property type="molecule type" value="Genomic_DNA"/>
</dbReference>
<name>A0AAV4TCR9_9ARAC</name>
<evidence type="ECO:0000313" key="3">
    <source>
        <dbReference type="Proteomes" id="UP001054837"/>
    </source>
</evidence>
<keyword evidence="3" id="KW-1185">Reference proteome</keyword>
<dbReference type="AlphaFoldDB" id="A0AAV4TCR9"/>
<proteinExistence type="predicted"/>
<gene>
    <name evidence="2" type="ORF">CDAR_544491</name>
</gene>
<protein>
    <submittedName>
        <fullName evidence="2">Uncharacterized protein</fullName>
    </submittedName>
</protein>
<organism evidence="2 3">
    <name type="scientific">Caerostris darwini</name>
    <dbReference type="NCBI Taxonomy" id="1538125"/>
    <lineage>
        <taxon>Eukaryota</taxon>
        <taxon>Metazoa</taxon>
        <taxon>Ecdysozoa</taxon>
        <taxon>Arthropoda</taxon>
        <taxon>Chelicerata</taxon>
        <taxon>Arachnida</taxon>
        <taxon>Araneae</taxon>
        <taxon>Araneomorphae</taxon>
        <taxon>Entelegynae</taxon>
        <taxon>Araneoidea</taxon>
        <taxon>Araneidae</taxon>
        <taxon>Caerostris</taxon>
    </lineage>
</organism>
<feature type="compositionally biased region" description="Basic and acidic residues" evidence="1">
    <location>
        <begin position="83"/>
        <end position="107"/>
    </location>
</feature>
<feature type="region of interest" description="Disordered" evidence="1">
    <location>
        <begin position="80"/>
        <end position="107"/>
    </location>
</feature>